<name>A0ABQ4G0F3_9ACTN</name>
<evidence type="ECO:0000313" key="3">
    <source>
        <dbReference type="Proteomes" id="UP000603904"/>
    </source>
</evidence>
<evidence type="ECO:0000313" key="2">
    <source>
        <dbReference type="EMBL" id="GIH40544.1"/>
    </source>
</evidence>
<protein>
    <submittedName>
        <fullName evidence="2">Uncharacterized protein</fullName>
    </submittedName>
</protein>
<dbReference type="Proteomes" id="UP000603904">
    <property type="component" value="Unassembled WGS sequence"/>
</dbReference>
<accession>A0ABQ4G0F3</accession>
<reference evidence="2 3" key="1">
    <citation type="submission" date="2021-01" db="EMBL/GenBank/DDBJ databases">
        <title>Whole genome shotgun sequence of Microbispora corallina NBRC 16416.</title>
        <authorList>
            <person name="Komaki H."/>
            <person name="Tamura T."/>
        </authorList>
    </citation>
    <scope>NUCLEOTIDE SEQUENCE [LARGE SCALE GENOMIC DNA]</scope>
    <source>
        <strain evidence="2 3">NBRC 16416</strain>
    </source>
</reference>
<sequence length="70" mass="7551">MTGKMEPVGSVGAWDAWSVAVIRSMGARTPFTTITMISAQRIARPAHTSQRPPPPLQPPRREGTPRAALT</sequence>
<proteinExistence type="predicted"/>
<evidence type="ECO:0000256" key="1">
    <source>
        <dbReference type="SAM" id="MobiDB-lite"/>
    </source>
</evidence>
<feature type="region of interest" description="Disordered" evidence="1">
    <location>
        <begin position="42"/>
        <end position="70"/>
    </location>
</feature>
<comment type="caution">
    <text evidence="2">The sequence shown here is derived from an EMBL/GenBank/DDBJ whole genome shotgun (WGS) entry which is preliminary data.</text>
</comment>
<dbReference type="EMBL" id="BOOC01000014">
    <property type="protein sequence ID" value="GIH40544.1"/>
    <property type="molecule type" value="Genomic_DNA"/>
</dbReference>
<keyword evidence="3" id="KW-1185">Reference proteome</keyword>
<gene>
    <name evidence="2" type="ORF">Mco01_35440</name>
</gene>
<organism evidence="2 3">
    <name type="scientific">Microbispora corallina</name>
    <dbReference type="NCBI Taxonomy" id="83302"/>
    <lineage>
        <taxon>Bacteria</taxon>
        <taxon>Bacillati</taxon>
        <taxon>Actinomycetota</taxon>
        <taxon>Actinomycetes</taxon>
        <taxon>Streptosporangiales</taxon>
        <taxon>Streptosporangiaceae</taxon>
        <taxon>Microbispora</taxon>
    </lineage>
</organism>